<evidence type="ECO:0000256" key="4">
    <source>
        <dbReference type="ARBA" id="ARBA00022833"/>
    </source>
</evidence>
<proteinExistence type="inferred from homology"/>
<evidence type="ECO:0000256" key="6">
    <source>
        <dbReference type="RuleBase" id="RU003983"/>
    </source>
</evidence>
<gene>
    <name evidence="9" type="ORF">HF526_30110</name>
</gene>
<reference evidence="9 10" key="1">
    <citation type="submission" date="2020-04" db="EMBL/GenBank/DDBJ databases">
        <authorList>
            <person name="Klaysubun C."/>
            <person name="Duangmal K."/>
            <person name="Lipun K."/>
        </authorList>
    </citation>
    <scope>NUCLEOTIDE SEQUENCE [LARGE SCALE GENOMIC DNA]</scope>
    <source>
        <strain evidence="9 10">K10HN5</strain>
    </source>
</reference>
<feature type="transmembrane region" description="Helical" evidence="7">
    <location>
        <begin position="33"/>
        <end position="56"/>
    </location>
</feature>
<evidence type="ECO:0000313" key="9">
    <source>
        <dbReference type="EMBL" id="NMI01519.1"/>
    </source>
</evidence>
<evidence type="ECO:0000256" key="7">
    <source>
        <dbReference type="SAM" id="Phobius"/>
    </source>
</evidence>
<dbReference type="Gene3D" id="3.30.2010.10">
    <property type="entry name" value="Metalloproteases ('zincins'), catalytic domain"/>
    <property type="match status" value="1"/>
</dbReference>
<keyword evidence="1 6" id="KW-0645">Protease</keyword>
<sequence>MTVAITLLLGAVIVAVAAPRLLLAMADRAVDPVVVIVGWVLAVAGVLGTAIAGLIVMAVPGRFADAGLAHLVRRPWWAAVHNAPDLLVYHLAGWAAYTLLAAAVARLLWIGVREGLRRRSRVRDQLAVLRMVGATVPGPDRGPSTLWLRSDRPVAFSVGGRPGTVVLTDGLRRQLPPSELEAVLAHERAHLRGRHHLLVATADALARAFPFVRLFGQAPVALREQVELVADLSAVRTCGADAVRRALMIVTGAGTPKSALAMARDAVDVRLRYLAGVAEPPSRLGRIATCGALGGALAATPLLTASGLLAALSVLATAATALH</sequence>
<comment type="cofactor">
    <cofactor evidence="6">
        <name>Zn(2+)</name>
        <dbReference type="ChEBI" id="CHEBI:29105"/>
    </cofactor>
    <text evidence="6">Binds 1 zinc ion per subunit.</text>
</comment>
<evidence type="ECO:0000259" key="8">
    <source>
        <dbReference type="Pfam" id="PF01435"/>
    </source>
</evidence>
<feature type="domain" description="Peptidase M48" evidence="8">
    <location>
        <begin position="146"/>
        <end position="218"/>
    </location>
</feature>
<keyword evidence="7" id="KW-0812">Transmembrane</keyword>
<name>A0ABX1SN00_9PSEU</name>
<keyword evidence="7" id="KW-1133">Transmembrane helix</keyword>
<organism evidence="9 10">
    <name type="scientific">Pseudonocardia acidicola</name>
    <dbReference type="NCBI Taxonomy" id="2724939"/>
    <lineage>
        <taxon>Bacteria</taxon>
        <taxon>Bacillati</taxon>
        <taxon>Actinomycetota</taxon>
        <taxon>Actinomycetes</taxon>
        <taxon>Pseudonocardiales</taxon>
        <taxon>Pseudonocardiaceae</taxon>
        <taxon>Pseudonocardia</taxon>
    </lineage>
</organism>
<dbReference type="CDD" id="cd07326">
    <property type="entry name" value="M56_BlaR1_MecR1_like"/>
    <property type="match status" value="1"/>
</dbReference>
<keyword evidence="10" id="KW-1185">Reference proteome</keyword>
<keyword evidence="2" id="KW-0479">Metal-binding</keyword>
<evidence type="ECO:0000256" key="3">
    <source>
        <dbReference type="ARBA" id="ARBA00022801"/>
    </source>
</evidence>
<evidence type="ECO:0000256" key="2">
    <source>
        <dbReference type="ARBA" id="ARBA00022723"/>
    </source>
</evidence>
<keyword evidence="4 6" id="KW-0862">Zinc</keyword>
<dbReference type="EMBL" id="JAAXLA010000088">
    <property type="protein sequence ID" value="NMI01519.1"/>
    <property type="molecule type" value="Genomic_DNA"/>
</dbReference>
<accession>A0ABX1SN00</accession>
<protein>
    <submittedName>
        <fullName evidence="9">M56 family metallopeptidase</fullName>
    </submittedName>
</protein>
<dbReference type="Proteomes" id="UP000820669">
    <property type="component" value="Unassembled WGS sequence"/>
</dbReference>
<dbReference type="PANTHER" id="PTHR34978">
    <property type="entry name" value="POSSIBLE SENSOR-TRANSDUCER PROTEIN BLAR"/>
    <property type="match status" value="1"/>
</dbReference>
<evidence type="ECO:0000313" key="10">
    <source>
        <dbReference type="Proteomes" id="UP000820669"/>
    </source>
</evidence>
<keyword evidence="5 6" id="KW-0482">Metalloprotease</keyword>
<dbReference type="Pfam" id="PF01435">
    <property type="entry name" value="Peptidase_M48"/>
    <property type="match status" value="1"/>
</dbReference>
<dbReference type="RefSeq" id="WP_169384977.1">
    <property type="nucleotide sequence ID" value="NZ_JAAXLA010000088.1"/>
</dbReference>
<feature type="transmembrane region" description="Helical" evidence="7">
    <location>
        <begin position="86"/>
        <end position="109"/>
    </location>
</feature>
<comment type="caution">
    <text evidence="9">The sequence shown here is derived from an EMBL/GenBank/DDBJ whole genome shotgun (WGS) entry which is preliminary data.</text>
</comment>
<dbReference type="InterPro" id="IPR001915">
    <property type="entry name" value="Peptidase_M48"/>
</dbReference>
<comment type="similarity">
    <text evidence="6">Belongs to the peptidase M48 family.</text>
</comment>
<evidence type="ECO:0000256" key="5">
    <source>
        <dbReference type="ARBA" id="ARBA00023049"/>
    </source>
</evidence>
<dbReference type="PANTHER" id="PTHR34978:SF3">
    <property type="entry name" value="SLR0241 PROTEIN"/>
    <property type="match status" value="1"/>
</dbReference>
<evidence type="ECO:0000256" key="1">
    <source>
        <dbReference type="ARBA" id="ARBA00022670"/>
    </source>
</evidence>
<keyword evidence="7" id="KW-0472">Membrane</keyword>
<keyword evidence="3 6" id="KW-0378">Hydrolase</keyword>
<dbReference type="InterPro" id="IPR052173">
    <property type="entry name" value="Beta-lactam_resp_regulator"/>
</dbReference>